<sequence length="52" mass="6154">MENVSLKKRIVLEVDVVTGRIDFLNEDEMSFPEILGTIEYAKMMVMKDWMEE</sequence>
<protein>
    <submittedName>
        <fullName evidence="1">Uncharacterized protein</fullName>
    </submittedName>
</protein>
<gene>
    <name evidence="1" type="ORF">L1F29_05000</name>
</gene>
<proteinExistence type="predicted"/>
<keyword evidence="2" id="KW-1185">Reference proteome</keyword>
<name>A0ABY5SBR5_9BACL</name>
<dbReference type="RefSeq" id="WP_258387268.1">
    <property type="nucleotide sequence ID" value="NZ_CP091430.1"/>
</dbReference>
<reference evidence="1" key="1">
    <citation type="submission" date="2022-01" db="EMBL/GenBank/DDBJ databases">
        <title>Paenibacillus spongiae sp. nov., isolated from marine sponge.</title>
        <authorList>
            <person name="Li Z."/>
            <person name="Zhang M."/>
        </authorList>
    </citation>
    <scope>NUCLEOTIDE SEQUENCE</scope>
    <source>
        <strain evidence="1">PHS-Z3</strain>
    </source>
</reference>
<evidence type="ECO:0000313" key="2">
    <source>
        <dbReference type="Proteomes" id="UP001057877"/>
    </source>
</evidence>
<organism evidence="1 2">
    <name type="scientific">Paenibacillus spongiae</name>
    <dbReference type="NCBI Taxonomy" id="2909671"/>
    <lineage>
        <taxon>Bacteria</taxon>
        <taxon>Bacillati</taxon>
        <taxon>Bacillota</taxon>
        <taxon>Bacilli</taxon>
        <taxon>Bacillales</taxon>
        <taxon>Paenibacillaceae</taxon>
        <taxon>Paenibacillus</taxon>
    </lineage>
</organism>
<accession>A0ABY5SBR5</accession>
<dbReference type="Proteomes" id="UP001057877">
    <property type="component" value="Chromosome"/>
</dbReference>
<dbReference type="EMBL" id="CP091430">
    <property type="protein sequence ID" value="UVI31204.1"/>
    <property type="molecule type" value="Genomic_DNA"/>
</dbReference>
<evidence type="ECO:0000313" key="1">
    <source>
        <dbReference type="EMBL" id="UVI31204.1"/>
    </source>
</evidence>